<proteinExistence type="inferred from homology"/>
<keyword evidence="6" id="KW-1185">Reference proteome</keyword>
<organism evidence="5 6">
    <name type="scientific">Tilletia horrida</name>
    <dbReference type="NCBI Taxonomy" id="155126"/>
    <lineage>
        <taxon>Eukaryota</taxon>
        <taxon>Fungi</taxon>
        <taxon>Dikarya</taxon>
        <taxon>Basidiomycota</taxon>
        <taxon>Ustilaginomycotina</taxon>
        <taxon>Exobasidiomycetes</taxon>
        <taxon>Tilletiales</taxon>
        <taxon>Tilletiaceae</taxon>
        <taxon>Tilletia</taxon>
    </lineage>
</organism>
<dbReference type="Gene3D" id="3.40.50.1820">
    <property type="entry name" value="alpha/beta hydrolase"/>
    <property type="match status" value="1"/>
</dbReference>
<comment type="similarity">
    <text evidence="1">Belongs to the AB hydrolase superfamily.</text>
</comment>
<feature type="compositionally biased region" description="Low complexity" evidence="3">
    <location>
        <begin position="124"/>
        <end position="133"/>
    </location>
</feature>
<dbReference type="AlphaFoldDB" id="A0AAN6JSA8"/>
<dbReference type="GO" id="GO:0052689">
    <property type="term" value="F:carboxylic ester hydrolase activity"/>
    <property type="evidence" value="ECO:0007669"/>
    <property type="project" value="TreeGrafter"/>
</dbReference>
<dbReference type="InterPro" id="IPR000073">
    <property type="entry name" value="AB_hydrolase_1"/>
</dbReference>
<evidence type="ECO:0000313" key="6">
    <source>
        <dbReference type="Proteomes" id="UP001176517"/>
    </source>
</evidence>
<evidence type="ECO:0000256" key="2">
    <source>
        <dbReference type="ARBA" id="ARBA00022801"/>
    </source>
</evidence>
<dbReference type="InterPro" id="IPR029058">
    <property type="entry name" value="AB_hydrolase_fold"/>
</dbReference>
<dbReference type="GO" id="GO:0005739">
    <property type="term" value="C:mitochondrion"/>
    <property type="evidence" value="ECO:0007669"/>
    <property type="project" value="TreeGrafter"/>
</dbReference>
<feature type="domain" description="AB hydrolase-1" evidence="4">
    <location>
        <begin position="137"/>
        <end position="380"/>
    </location>
</feature>
<sequence>MRSTTTTTSIKHSGMAARRIVPHCRAQLCAATAPARCQQHAGRISPNRSDGIVERFGYSTVALARPGLRKEAGAVGSTSLALQRSFHSSPARCSKQGTYEQALSASPAPPTGTPVELDFDLHSPRSSSPSSSSEAGAIVIAHGLFGSKQNWRSLGKSIASRTGLPVYALDLRNHGDSPHVDSLHYADMAKDIIKFIQTRIPSDQASKGVILIGHSMGGKAVQSVALSPDLPADVLKGMISVDMSPKRGALSKEFAGYVDAMQEIERSKCSSRKEADEILQRWESDIGIRQFLLTNLTRSPPDSPYWSFRIPLDIIRRHISQLGDFPYSEGERKWEGRSLFVKGSKSAYINHKNIPLAASFFPQMRLVTLETGHWVQAERPKDFTDLVEKFVSAKGIDGPGEAPEK</sequence>
<dbReference type="PANTHER" id="PTHR46118">
    <property type="entry name" value="PROTEIN ABHD11"/>
    <property type="match status" value="1"/>
</dbReference>
<feature type="region of interest" description="Disordered" evidence="3">
    <location>
        <begin position="91"/>
        <end position="133"/>
    </location>
</feature>
<gene>
    <name evidence="5" type="ORF">OC846_002823</name>
</gene>
<evidence type="ECO:0000259" key="4">
    <source>
        <dbReference type="Pfam" id="PF00561"/>
    </source>
</evidence>
<dbReference type="Proteomes" id="UP001176517">
    <property type="component" value="Unassembled WGS sequence"/>
</dbReference>
<evidence type="ECO:0000256" key="1">
    <source>
        <dbReference type="ARBA" id="ARBA00008645"/>
    </source>
</evidence>
<accession>A0AAN6JSA8</accession>
<dbReference type="PANTHER" id="PTHR46118:SF4">
    <property type="entry name" value="PROTEIN ABHD11"/>
    <property type="match status" value="1"/>
</dbReference>
<reference evidence="5" key="1">
    <citation type="journal article" date="2023" name="PhytoFront">
        <title>Draft Genome Resources of Seven Strains of Tilletia horrida, Causal Agent of Kernel Smut of Rice.</title>
        <authorList>
            <person name="Khanal S."/>
            <person name="Antony Babu S."/>
            <person name="Zhou X.G."/>
        </authorList>
    </citation>
    <scope>NUCLEOTIDE SEQUENCE</scope>
    <source>
        <strain evidence="5">TX6</strain>
    </source>
</reference>
<protein>
    <recommendedName>
        <fullName evidence="4">AB hydrolase-1 domain-containing protein</fullName>
    </recommendedName>
</protein>
<keyword evidence="2" id="KW-0378">Hydrolase</keyword>
<evidence type="ECO:0000256" key="3">
    <source>
        <dbReference type="SAM" id="MobiDB-lite"/>
    </source>
</evidence>
<dbReference type="Pfam" id="PF00561">
    <property type="entry name" value="Abhydrolase_1"/>
    <property type="match status" value="1"/>
</dbReference>
<dbReference type="SUPFAM" id="SSF53474">
    <property type="entry name" value="alpha/beta-Hydrolases"/>
    <property type="match status" value="1"/>
</dbReference>
<comment type="caution">
    <text evidence="5">The sequence shown here is derived from an EMBL/GenBank/DDBJ whole genome shotgun (WGS) entry which is preliminary data.</text>
</comment>
<evidence type="ECO:0000313" key="5">
    <source>
        <dbReference type="EMBL" id="KAK0552647.1"/>
    </source>
</evidence>
<dbReference type="EMBL" id="JAPDMZ010000060">
    <property type="protein sequence ID" value="KAK0552647.1"/>
    <property type="molecule type" value="Genomic_DNA"/>
</dbReference>
<name>A0AAN6JSA8_9BASI</name>
<feature type="compositionally biased region" description="Polar residues" evidence="3">
    <location>
        <begin position="95"/>
        <end position="104"/>
    </location>
</feature>